<reference evidence="11 12" key="1">
    <citation type="journal article" date="2023" name="Arcadia Sci">
        <title>De novo assembly of a long-read Amblyomma americanum tick genome.</title>
        <authorList>
            <person name="Chou S."/>
            <person name="Poskanzer K.E."/>
            <person name="Rollins M."/>
            <person name="Thuy-Boun P.S."/>
        </authorList>
    </citation>
    <scope>NUCLEOTIDE SEQUENCE [LARGE SCALE GENOMIC DNA]</scope>
    <source>
        <strain evidence="11">F_SG_1</strain>
        <tissue evidence="11">Salivary glands</tissue>
    </source>
</reference>
<dbReference type="PANTHER" id="PTHR22600:SF21">
    <property type="entry name" value="BETA-HEXOSAMINIDASE A"/>
    <property type="match status" value="1"/>
</dbReference>
<dbReference type="GO" id="GO:0004563">
    <property type="term" value="F:beta-N-acetylhexosaminidase activity"/>
    <property type="evidence" value="ECO:0007669"/>
    <property type="project" value="UniProtKB-EC"/>
</dbReference>
<keyword evidence="7" id="KW-0326">Glycosidase</keyword>
<dbReference type="Gene3D" id="3.30.379.10">
    <property type="entry name" value="Chitobiase/beta-hexosaminidase domain 2-like"/>
    <property type="match status" value="1"/>
</dbReference>
<evidence type="ECO:0000313" key="12">
    <source>
        <dbReference type="Proteomes" id="UP001321473"/>
    </source>
</evidence>
<keyword evidence="12" id="KW-1185">Reference proteome</keyword>
<evidence type="ECO:0000313" key="11">
    <source>
        <dbReference type="EMBL" id="KAK8782738.1"/>
    </source>
</evidence>
<dbReference type="PRINTS" id="PR00738">
    <property type="entry name" value="GLHYDRLASE20"/>
</dbReference>
<dbReference type="EMBL" id="JARKHS020006349">
    <property type="protein sequence ID" value="KAK8782738.1"/>
    <property type="molecule type" value="Genomic_DNA"/>
</dbReference>
<feature type="domain" description="Beta-hexosaminidase eukaryotic type N-terminal" evidence="10">
    <location>
        <begin position="254"/>
        <end position="385"/>
    </location>
</feature>
<gene>
    <name evidence="11" type="ORF">V5799_015918</name>
</gene>
<name>A0AAQ4F7Y6_AMBAM</name>
<evidence type="ECO:0000256" key="5">
    <source>
        <dbReference type="ARBA" id="ARBA00022801"/>
    </source>
</evidence>
<evidence type="ECO:0000256" key="6">
    <source>
        <dbReference type="ARBA" id="ARBA00023180"/>
    </source>
</evidence>
<dbReference type="Pfam" id="PF14845">
    <property type="entry name" value="Glycohydro_20b2"/>
    <property type="match status" value="1"/>
</dbReference>
<dbReference type="Gene3D" id="3.20.20.80">
    <property type="entry name" value="Glycosidases"/>
    <property type="match status" value="2"/>
</dbReference>
<dbReference type="InterPro" id="IPR029019">
    <property type="entry name" value="HEX_eukaryotic_N"/>
</dbReference>
<dbReference type="GO" id="GO:0016020">
    <property type="term" value="C:membrane"/>
    <property type="evidence" value="ECO:0007669"/>
    <property type="project" value="TreeGrafter"/>
</dbReference>
<dbReference type="GO" id="GO:0005764">
    <property type="term" value="C:lysosome"/>
    <property type="evidence" value="ECO:0007669"/>
    <property type="project" value="TreeGrafter"/>
</dbReference>
<evidence type="ECO:0000256" key="8">
    <source>
        <dbReference type="PIRSR" id="PIRSR625705-1"/>
    </source>
</evidence>
<evidence type="ECO:0000259" key="10">
    <source>
        <dbReference type="Pfam" id="PF14845"/>
    </source>
</evidence>
<dbReference type="InterPro" id="IPR025705">
    <property type="entry name" value="Beta_hexosaminidase_sua/sub"/>
</dbReference>
<dbReference type="EC" id="3.2.1.52" evidence="3"/>
<sequence length="786" mass="88721">MKRNDDLSWVYKPSGQGTQLFIVLDHKKNGLPAVLPSALARKTPRTKVKDTRKEIIAKMQLYMNEIINFTRDQGFKPMVWHDILDVGIKATSVGLFYINCNHELVYIGVNRNTGVFVAATPEGGTVAICACAVVAHVSAAHAQVPRDAVVQVWRHSSSVRSVVQNLSRAGHQIVFSSNWNLSAFRYGPDWKGFYGHDPVSLYVALRTEEATTAMSTPLLKLLLLLASVLVARALITYVEVRLPLRGKRAPPGSPWPQPRRWQSWPLQRSLDPDTFALSSAAAESCDVVAKALSRYRKLAFLGDSTRRGGGGGGGEERGFSAVVDHGLLPALRVEVAQYQGEQHCGYPQHKDDESYSLNVPEEGDAVLSSQTVWGALRGLETFSQLVHQDPISKAFVINVTAVKDFPRFSYRGLLLDSSRHFQPLKILKQNLDAMAYNKFNVFHWHLVDDQSWPLEMATFPNLTQSAYSPRHVYSLKDVQDIIEYARLRGIRVIPEIDTPGHTQALGKVFPGILTACYSNGTRGKPDYPNHAAFEMLDPTQNYTYDVMRAIFREVIETFKDKYIHLGMDEVYYSCWESSPEIAEFMRQQGFDAVNQVEQYYVKRTLANVQELGAKYMIWQDPIDNDVDAANDTLVVVWKGGPRHSKTRPSWEDDVKRIARKGYRMVLSACWYLNHIGYGQDWKRLYACDPRGFDGTEAEKNLVVGGEACMWGEYVDGTNLIPRLWPRASAVAERLWSSAELKNTDDAAFRLDQQRCRMLRRGIPAQPVLNGYCGDYEWDLDTPYHVD</sequence>
<evidence type="ECO:0000256" key="7">
    <source>
        <dbReference type="ARBA" id="ARBA00023295"/>
    </source>
</evidence>
<dbReference type="InterPro" id="IPR029018">
    <property type="entry name" value="Hex-like_dom2"/>
</dbReference>
<dbReference type="SUPFAM" id="SSF51445">
    <property type="entry name" value="(Trans)glycosidases"/>
    <property type="match status" value="2"/>
</dbReference>
<dbReference type="Pfam" id="PF00728">
    <property type="entry name" value="Glyco_hydro_20"/>
    <property type="match status" value="1"/>
</dbReference>
<dbReference type="InterPro" id="IPR015883">
    <property type="entry name" value="Glyco_hydro_20_cat"/>
</dbReference>
<evidence type="ECO:0000259" key="9">
    <source>
        <dbReference type="Pfam" id="PF00728"/>
    </source>
</evidence>
<dbReference type="InterPro" id="IPR017853">
    <property type="entry name" value="GH"/>
</dbReference>
<evidence type="ECO:0000256" key="4">
    <source>
        <dbReference type="ARBA" id="ARBA00022729"/>
    </source>
</evidence>
<dbReference type="PANTHER" id="PTHR22600">
    <property type="entry name" value="BETA-HEXOSAMINIDASE"/>
    <property type="match status" value="1"/>
</dbReference>
<dbReference type="AlphaFoldDB" id="A0AAQ4F7Y6"/>
<feature type="domain" description="Glycoside hydrolase family 20 catalytic" evidence="9">
    <location>
        <begin position="408"/>
        <end position="737"/>
    </location>
</feature>
<keyword evidence="6" id="KW-0325">Glycoprotein</keyword>
<evidence type="ECO:0000256" key="2">
    <source>
        <dbReference type="ARBA" id="ARBA00006285"/>
    </source>
</evidence>
<dbReference type="SUPFAM" id="SSF55545">
    <property type="entry name" value="beta-N-acetylhexosaminidase-like domain"/>
    <property type="match status" value="1"/>
</dbReference>
<keyword evidence="5" id="KW-0378">Hydrolase</keyword>
<comment type="caution">
    <text evidence="11">The sequence shown here is derived from an EMBL/GenBank/DDBJ whole genome shotgun (WGS) entry which is preliminary data.</text>
</comment>
<protein>
    <recommendedName>
        <fullName evidence="3">beta-N-acetylhexosaminidase</fullName>
        <ecNumber evidence="3">3.2.1.52</ecNumber>
    </recommendedName>
</protein>
<dbReference type="FunFam" id="3.20.20.80:FF:000063">
    <property type="entry name" value="Beta-hexosaminidase"/>
    <property type="match status" value="1"/>
</dbReference>
<comment type="catalytic activity">
    <reaction evidence="1">
        <text>Hydrolysis of terminal non-reducing N-acetyl-D-hexosamine residues in N-acetyl-beta-D-hexosaminides.</text>
        <dbReference type="EC" id="3.2.1.52"/>
    </reaction>
</comment>
<dbReference type="GO" id="GO:0030203">
    <property type="term" value="P:glycosaminoglycan metabolic process"/>
    <property type="evidence" value="ECO:0007669"/>
    <property type="project" value="TreeGrafter"/>
</dbReference>
<proteinExistence type="inferred from homology"/>
<evidence type="ECO:0000256" key="3">
    <source>
        <dbReference type="ARBA" id="ARBA00012663"/>
    </source>
</evidence>
<organism evidence="11 12">
    <name type="scientific">Amblyomma americanum</name>
    <name type="common">Lone star tick</name>
    <dbReference type="NCBI Taxonomy" id="6943"/>
    <lineage>
        <taxon>Eukaryota</taxon>
        <taxon>Metazoa</taxon>
        <taxon>Ecdysozoa</taxon>
        <taxon>Arthropoda</taxon>
        <taxon>Chelicerata</taxon>
        <taxon>Arachnida</taxon>
        <taxon>Acari</taxon>
        <taxon>Parasitiformes</taxon>
        <taxon>Ixodida</taxon>
        <taxon>Ixodoidea</taxon>
        <taxon>Ixodidae</taxon>
        <taxon>Amblyomminae</taxon>
        <taxon>Amblyomma</taxon>
    </lineage>
</organism>
<keyword evidence="4" id="KW-0732">Signal</keyword>
<dbReference type="GO" id="GO:0005975">
    <property type="term" value="P:carbohydrate metabolic process"/>
    <property type="evidence" value="ECO:0007669"/>
    <property type="project" value="InterPro"/>
</dbReference>
<dbReference type="CDD" id="cd06562">
    <property type="entry name" value="GH20_HexA_HexB-like"/>
    <property type="match status" value="1"/>
</dbReference>
<accession>A0AAQ4F7Y6</accession>
<feature type="active site" description="Proton donor" evidence="8">
    <location>
        <position position="569"/>
    </location>
</feature>
<comment type="similarity">
    <text evidence="2">Belongs to the glycosyl hydrolase 20 family.</text>
</comment>
<dbReference type="GO" id="GO:0006689">
    <property type="term" value="P:ganglioside catabolic process"/>
    <property type="evidence" value="ECO:0007669"/>
    <property type="project" value="TreeGrafter"/>
</dbReference>
<evidence type="ECO:0000256" key="1">
    <source>
        <dbReference type="ARBA" id="ARBA00001231"/>
    </source>
</evidence>
<dbReference type="Proteomes" id="UP001321473">
    <property type="component" value="Unassembled WGS sequence"/>
</dbReference>